<dbReference type="InterPro" id="IPR002018">
    <property type="entry name" value="CarbesteraseB"/>
</dbReference>
<dbReference type="Bgee" id="ENSAMXG00000042943">
    <property type="expression patterns" value="Expressed in intestine and 8 other cell types or tissues"/>
</dbReference>
<dbReference type="GeneTree" id="ENSGT00940000155200"/>
<sequence length="188" mass="20720">MAYWGNFARTGSPNGPGLTPWPEHGADAEYLAIGLEQKPGKNLKEKSYTFITETLPRLIREKKDGPVVQTKLGALKGEYLTVKGKETVVHRYLGVPFAKPPLGPLRLAPPQPAEAWEGVRDATQQPYMCIQNRQATVEIFGNFSLSMEIPDISEDCLYLNIYTPAKPAQDIKLPASSPAAPNLCLTHF</sequence>
<dbReference type="AlphaFoldDB" id="A0A3B1J8Z1"/>
<accession>A0A3B1J8Z1</accession>
<keyword evidence="4" id="KW-1185">Reference proteome</keyword>
<name>A0A3B1J8Z1_ASTMX</name>
<dbReference type="SUPFAM" id="SSF53474">
    <property type="entry name" value="alpha/beta-Hydrolases"/>
    <property type="match status" value="2"/>
</dbReference>
<proteinExistence type="inferred from homology"/>
<dbReference type="Gene3D" id="3.40.50.1820">
    <property type="entry name" value="alpha/beta hydrolase"/>
    <property type="match status" value="2"/>
</dbReference>
<evidence type="ECO:0000313" key="3">
    <source>
        <dbReference type="Ensembl" id="ENSAMXP00000038340.1"/>
    </source>
</evidence>
<evidence type="ECO:0000259" key="2">
    <source>
        <dbReference type="Pfam" id="PF00135"/>
    </source>
</evidence>
<dbReference type="InterPro" id="IPR029058">
    <property type="entry name" value="AB_hydrolase_fold"/>
</dbReference>
<evidence type="ECO:0000256" key="1">
    <source>
        <dbReference type="ARBA" id="ARBA00005964"/>
    </source>
</evidence>
<dbReference type="InParanoid" id="A0A3B1J8Z1"/>
<dbReference type="PROSITE" id="PS00941">
    <property type="entry name" value="CARBOXYLESTERASE_B_2"/>
    <property type="match status" value="1"/>
</dbReference>
<dbReference type="STRING" id="7994.ENSAMXP00000038340"/>
<reference evidence="4" key="2">
    <citation type="journal article" date="2014" name="Nat. Commun.">
        <title>The cavefish genome reveals candidate genes for eye loss.</title>
        <authorList>
            <person name="McGaugh S.E."/>
            <person name="Gross J.B."/>
            <person name="Aken B."/>
            <person name="Blin M."/>
            <person name="Borowsky R."/>
            <person name="Chalopin D."/>
            <person name="Hinaux H."/>
            <person name="Jeffery W.R."/>
            <person name="Keene A."/>
            <person name="Ma L."/>
            <person name="Minx P."/>
            <person name="Murphy D."/>
            <person name="O'Quin K.E."/>
            <person name="Retaux S."/>
            <person name="Rohner N."/>
            <person name="Searle S.M."/>
            <person name="Stahl B.A."/>
            <person name="Tabin C."/>
            <person name="Volff J.N."/>
            <person name="Yoshizawa M."/>
            <person name="Warren W.C."/>
        </authorList>
    </citation>
    <scope>NUCLEOTIDE SEQUENCE [LARGE SCALE GENOMIC DNA]</scope>
    <source>
        <strain evidence="4">female</strain>
    </source>
</reference>
<dbReference type="InterPro" id="IPR019819">
    <property type="entry name" value="Carboxylesterase_B_CS"/>
</dbReference>
<protein>
    <submittedName>
        <fullName evidence="3">Carboxylesterase 2b</fullName>
    </submittedName>
</protein>
<evidence type="ECO:0000313" key="4">
    <source>
        <dbReference type="Proteomes" id="UP000018467"/>
    </source>
</evidence>
<organism evidence="3 4">
    <name type="scientific">Astyanax mexicanus</name>
    <name type="common">Blind cave fish</name>
    <name type="synonym">Astyanax fasciatus mexicanus</name>
    <dbReference type="NCBI Taxonomy" id="7994"/>
    <lineage>
        <taxon>Eukaryota</taxon>
        <taxon>Metazoa</taxon>
        <taxon>Chordata</taxon>
        <taxon>Craniata</taxon>
        <taxon>Vertebrata</taxon>
        <taxon>Euteleostomi</taxon>
        <taxon>Actinopterygii</taxon>
        <taxon>Neopterygii</taxon>
        <taxon>Teleostei</taxon>
        <taxon>Ostariophysi</taxon>
        <taxon>Characiformes</taxon>
        <taxon>Characoidei</taxon>
        <taxon>Acestrorhamphidae</taxon>
        <taxon>Acestrorhamphinae</taxon>
        <taxon>Astyanax</taxon>
    </lineage>
</organism>
<feature type="domain" description="Carboxylesterase type B" evidence="2">
    <location>
        <begin position="65"/>
        <end position="170"/>
    </location>
</feature>
<dbReference type="PANTHER" id="PTHR44590:SF4">
    <property type="entry name" value="CARBOXYLIC ESTER HYDROLASE"/>
    <property type="match status" value="1"/>
</dbReference>
<reference evidence="4" key="1">
    <citation type="submission" date="2013-03" db="EMBL/GenBank/DDBJ databases">
        <authorList>
            <person name="Jeffery W."/>
            <person name="Warren W."/>
            <person name="Wilson R.K."/>
        </authorList>
    </citation>
    <scope>NUCLEOTIDE SEQUENCE</scope>
    <source>
        <strain evidence="4">female</strain>
    </source>
</reference>
<dbReference type="Proteomes" id="UP000018467">
    <property type="component" value="Unassembled WGS sequence"/>
</dbReference>
<dbReference type="Ensembl" id="ENSAMXT00000056448.1">
    <property type="protein sequence ID" value="ENSAMXP00000038340.1"/>
    <property type="gene ID" value="ENSAMXG00000042943.1"/>
</dbReference>
<dbReference type="Pfam" id="PF00135">
    <property type="entry name" value="COesterase"/>
    <property type="match status" value="1"/>
</dbReference>
<comment type="similarity">
    <text evidence="1">Belongs to the type-B carboxylesterase/lipase family.</text>
</comment>
<reference evidence="3" key="3">
    <citation type="submission" date="2025-08" db="UniProtKB">
        <authorList>
            <consortium name="Ensembl"/>
        </authorList>
    </citation>
    <scope>IDENTIFICATION</scope>
</reference>
<dbReference type="PANTHER" id="PTHR44590">
    <property type="entry name" value="CARBOXYLIC ESTER HYDROLASE-RELATED"/>
    <property type="match status" value="1"/>
</dbReference>
<reference evidence="3" key="4">
    <citation type="submission" date="2025-09" db="UniProtKB">
        <authorList>
            <consortium name="Ensembl"/>
        </authorList>
    </citation>
    <scope>IDENTIFICATION</scope>
</reference>